<evidence type="ECO:0000259" key="2">
    <source>
        <dbReference type="Pfam" id="PF23598"/>
    </source>
</evidence>
<name>A0AAE1Y9S3_9LAMI</name>
<protein>
    <recommendedName>
        <fullName evidence="2">Disease resistance R13L4/SHOC-2-like LRR domain-containing protein</fullName>
    </recommendedName>
</protein>
<dbReference type="SUPFAM" id="SSF52058">
    <property type="entry name" value="L domain-like"/>
    <property type="match status" value="1"/>
</dbReference>
<dbReference type="Pfam" id="PF23598">
    <property type="entry name" value="LRR_14"/>
    <property type="match status" value="1"/>
</dbReference>
<dbReference type="Gene3D" id="3.80.10.10">
    <property type="entry name" value="Ribonuclease Inhibitor"/>
    <property type="match status" value="1"/>
</dbReference>
<accession>A0AAE1Y9S3</accession>
<dbReference type="PANTHER" id="PTHR47186:SF30">
    <property type="entry name" value="EF-HAND DOMAIN-CONTAINING PROTEIN"/>
    <property type="match status" value="1"/>
</dbReference>
<dbReference type="AlphaFoldDB" id="A0AAE1Y9S3"/>
<dbReference type="InterPro" id="IPR032675">
    <property type="entry name" value="LRR_dom_sf"/>
</dbReference>
<comment type="caution">
    <text evidence="3">The sequence shown here is derived from an EMBL/GenBank/DDBJ whole genome shotgun (WGS) entry which is preliminary data.</text>
</comment>
<gene>
    <name evidence="3" type="ORF">Salat_1774600</name>
</gene>
<dbReference type="PROSITE" id="PS51450">
    <property type="entry name" value="LRR"/>
    <property type="match status" value="1"/>
</dbReference>
<feature type="domain" description="Disease resistance R13L4/SHOC-2-like LRR" evidence="2">
    <location>
        <begin position="96"/>
        <end position="364"/>
    </location>
</feature>
<dbReference type="InterPro" id="IPR055414">
    <property type="entry name" value="LRR_R13L4/SHOC2-like"/>
</dbReference>
<sequence>MRSFFQDFEKDDEADINRVTKCKMHDMVHDFVQLLTENECLIVKRVGGSETISAQNARHLNILQVEGTKDDPSGPFSIWQTEKLHSCFLNGNEIPLNLFTHLKRVRTLSSYDCQLEHIPEEIGMLSQLRYLNLGFNQIKDLPGTIYDLYYLQTFNIEYCEYLCGLPAQGIHKLINLRHLLNLQTSSEFRFPDGFEKLTNLRTLGIFRVHQGNNNKLEWFKDLNQLSGALCIQIRGNVDELQATKADLKSKKFIKELKLSAVDARIQVIEALQPHPNLQILHLCCRHSPTWIITLTQLRKLALDGGDEIPIIADTDLPPIRKLPLLEELRLSSWGLKRVGFDFLGISNTTTTSIFPKLKELRFSRCRFWEEWEDISEEQQNNTNISIFPCLEKLILYGCHKLKALPHRLLHKASSLQRVRIESCGLLNSHYNPETGQDWIHLQYIPHVEFE</sequence>
<reference evidence="3" key="1">
    <citation type="submission" date="2020-06" db="EMBL/GenBank/DDBJ databases">
        <authorList>
            <person name="Li T."/>
            <person name="Hu X."/>
            <person name="Zhang T."/>
            <person name="Song X."/>
            <person name="Zhang H."/>
            <person name="Dai N."/>
            <person name="Sheng W."/>
            <person name="Hou X."/>
            <person name="Wei L."/>
        </authorList>
    </citation>
    <scope>NUCLEOTIDE SEQUENCE</scope>
    <source>
        <strain evidence="3">3651</strain>
        <tissue evidence="3">Leaf</tissue>
    </source>
</reference>
<dbReference type="EMBL" id="JACGWO010000006">
    <property type="protein sequence ID" value="KAK4425806.1"/>
    <property type="molecule type" value="Genomic_DNA"/>
</dbReference>
<proteinExistence type="predicted"/>
<reference evidence="3" key="2">
    <citation type="journal article" date="2024" name="Plant">
        <title>Genomic evolution and insights into agronomic trait innovations of Sesamum species.</title>
        <authorList>
            <person name="Miao H."/>
            <person name="Wang L."/>
            <person name="Qu L."/>
            <person name="Liu H."/>
            <person name="Sun Y."/>
            <person name="Le M."/>
            <person name="Wang Q."/>
            <person name="Wei S."/>
            <person name="Zheng Y."/>
            <person name="Lin W."/>
            <person name="Duan Y."/>
            <person name="Cao H."/>
            <person name="Xiong S."/>
            <person name="Wang X."/>
            <person name="Wei L."/>
            <person name="Li C."/>
            <person name="Ma Q."/>
            <person name="Ju M."/>
            <person name="Zhao R."/>
            <person name="Li G."/>
            <person name="Mu C."/>
            <person name="Tian Q."/>
            <person name="Mei H."/>
            <person name="Zhang T."/>
            <person name="Gao T."/>
            <person name="Zhang H."/>
        </authorList>
    </citation>
    <scope>NUCLEOTIDE SEQUENCE</scope>
    <source>
        <strain evidence="3">3651</strain>
    </source>
</reference>
<dbReference type="InterPro" id="IPR001611">
    <property type="entry name" value="Leu-rich_rpt"/>
</dbReference>
<keyword evidence="1" id="KW-0677">Repeat</keyword>
<dbReference type="Proteomes" id="UP001293254">
    <property type="component" value="Unassembled WGS sequence"/>
</dbReference>
<keyword evidence="4" id="KW-1185">Reference proteome</keyword>
<evidence type="ECO:0000313" key="3">
    <source>
        <dbReference type="EMBL" id="KAK4425806.1"/>
    </source>
</evidence>
<evidence type="ECO:0000256" key="1">
    <source>
        <dbReference type="ARBA" id="ARBA00022737"/>
    </source>
</evidence>
<dbReference type="PANTHER" id="PTHR47186">
    <property type="entry name" value="LEUCINE-RICH REPEAT-CONTAINING PROTEIN 57"/>
    <property type="match status" value="1"/>
</dbReference>
<evidence type="ECO:0000313" key="4">
    <source>
        <dbReference type="Proteomes" id="UP001293254"/>
    </source>
</evidence>
<organism evidence="3 4">
    <name type="scientific">Sesamum alatum</name>
    <dbReference type="NCBI Taxonomy" id="300844"/>
    <lineage>
        <taxon>Eukaryota</taxon>
        <taxon>Viridiplantae</taxon>
        <taxon>Streptophyta</taxon>
        <taxon>Embryophyta</taxon>
        <taxon>Tracheophyta</taxon>
        <taxon>Spermatophyta</taxon>
        <taxon>Magnoliopsida</taxon>
        <taxon>eudicotyledons</taxon>
        <taxon>Gunneridae</taxon>
        <taxon>Pentapetalae</taxon>
        <taxon>asterids</taxon>
        <taxon>lamiids</taxon>
        <taxon>Lamiales</taxon>
        <taxon>Pedaliaceae</taxon>
        <taxon>Sesamum</taxon>
    </lineage>
</organism>